<dbReference type="EMBL" id="MCAS01000007">
    <property type="protein sequence ID" value="RKF48594.1"/>
    <property type="molecule type" value="Genomic_DNA"/>
</dbReference>
<dbReference type="GO" id="GO:0003700">
    <property type="term" value="F:DNA-binding transcription factor activity"/>
    <property type="evidence" value="ECO:0007669"/>
    <property type="project" value="InterPro"/>
</dbReference>
<dbReference type="SMART" id="SM00342">
    <property type="entry name" value="HTH_ARAC"/>
    <property type="match status" value="1"/>
</dbReference>
<dbReference type="Pfam" id="PF12833">
    <property type="entry name" value="HTH_18"/>
    <property type="match status" value="1"/>
</dbReference>
<gene>
    <name evidence="5" type="ORF">BCY88_20675</name>
</gene>
<evidence type="ECO:0000259" key="4">
    <source>
        <dbReference type="PROSITE" id="PS01124"/>
    </source>
</evidence>
<keyword evidence="3" id="KW-0804">Transcription</keyword>
<accession>A0A3R7EUL9</accession>
<dbReference type="PANTHER" id="PTHR47893">
    <property type="entry name" value="REGULATORY PROTEIN PCHR"/>
    <property type="match status" value="1"/>
</dbReference>
<evidence type="ECO:0000313" key="6">
    <source>
        <dbReference type="Proteomes" id="UP000283709"/>
    </source>
</evidence>
<dbReference type="Proteomes" id="UP000283709">
    <property type="component" value="Unassembled WGS sequence"/>
</dbReference>
<reference evidence="5 6" key="1">
    <citation type="submission" date="2016-07" db="EMBL/GenBank/DDBJ databases">
        <title>Genome analysis of Burkholderia fungorum ES3-20.</title>
        <authorList>
            <person name="Xu D."/>
            <person name="Yao R."/>
            <person name="Zheng S."/>
        </authorList>
    </citation>
    <scope>NUCLEOTIDE SEQUENCE [LARGE SCALE GENOMIC DNA]</scope>
    <source>
        <strain evidence="5 6">ES3-20</strain>
    </source>
</reference>
<feature type="domain" description="HTH araC/xylS-type" evidence="4">
    <location>
        <begin position="246"/>
        <end position="344"/>
    </location>
</feature>
<name>A0A3R7EUL9_9BURK</name>
<sequence length="354" mass="39020">MLQNLYSPYLDYDTLSNDLMIPPGDVSVPDFPCAAIQQIGSGHHYRVEYANAYADGWTEFHAQSPACWMASVDVNFARVVRRRTSGRNTLRIRLGRRGMGSYTVAGRQMNLEGPSLTMVAEPDGMPPGEVVEQGRHEVTNIYVHLNSLRALYAGAEAHLPTPMRHFVEGTLRESFIHSAPIPPDLLECLRDVSHCSLDGRSRSIYLHARSLEIVARAIESLHGFASNADDDSLRGDVSRMTRRAVCKAQVILQEHFISPPPLDTLSRQVGLSRSSLCAGFRALLGKSVYEYTHELRMQHALRLLSEPGVPVTDVAYAVGYNHPSSFSVAIQKRFGVSPRALRSRGAAGKLPTAG</sequence>
<dbReference type="PANTHER" id="PTHR47893:SF1">
    <property type="entry name" value="REGULATORY PROTEIN PCHR"/>
    <property type="match status" value="1"/>
</dbReference>
<dbReference type="InterPro" id="IPR053142">
    <property type="entry name" value="PchR_regulatory_protein"/>
</dbReference>
<dbReference type="PROSITE" id="PS00041">
    <property type="entry name" value="HTH_ARAC_FAMILY_1"/>
    <property type="match status" value="1"/>
</dbReference>
<evidence type="ECO:0000313" key="5">
    <source>
        <dbReference type="EMBL" id="RKF48594.1"/>
    </source>
</evidence>
<dbReference type="InterPro" id="IPR018062">
    <property type="entry name" value="HTH_AraC-typ_CS"/>
</dbReference>
<dbReference type="OrthoDB" id="185346at2"/>
<dbReference type="RefSeq" id="WP_120343853.1">
    <property type="nucleotide sequence ID" value="NZ_MCAS01000007.1"/>
</dbReference>
<dbReference type="PROSITE" id="PS01124">
    <property type="entry name" value="HTH_ARAC_FAMILY_2"/>
    <property type="match status" value="1"/>
</dbReference>
<dbReference type="AlphaFoldDB" id="A0A3R7EUL9"/>
<comment type="caution">
    <text evidence="5">The sequence shown here is derived from an EMBL/GenBank/DDBJ whole genome shotgun (WGS) entry which is preliminary data.</text>
</comment>
<keyword evidence="1" id="KW-0805">Transcription regulation</keyword>
<proteinExistence type="predicted"/>
<organism evidence="5 6">
    <name type="scientific">Paraburkholderia fungorum</name>
    <dbReference type="NCBI Taxonomy" id="134537"/>
    <lineage>
        <taxon>Bacteria</taxon>
        <taxon>Pseudomonadati</taxon>
        <taxon>Pseudomonadota</taxon>
        <taxon>Betaproteobacteria</taxon>
        <taxon>Burkholderiales</taxon>
        <taxon>Burkholderiaceae</taxon>
        <taxon>Paraburkholderia</taxon>
    </lineage>
</organism>
<evidence type="ECO:0000256" key="3">
    <source>
        <dbReference type="ARBA" id="ARBA00023163"/>
    </source>
</evidence>
<dbReference type="InterPro" id="IPR018060">
    <property type="entry name" value="HTH_AraC"/>
</dbReference>
<dbReference type="SUPFAM" id="SSF46689">
    <property type="entry name" value="Homeodomain-like"/>
    <property type="match status" value="2"/>
</dbReference>
<evidence type="ECO:0000256" key="1">
    <source>
        <dbReference type="ARBA" id="ARBA00023015"/>
    </source>
</evidence>
<protein>
    <recommendedName>
        <fullName evidence="4">HTH araC/xylS-type domain-containing protein</fullName>
    </recommendedName>
</protein>
<dbReference type="Gene3D" id="1.10.10.60">
    <property type="entry name" value="Homeodomain-like"/>
    <property type="match status" value="1"/>
</dbReference>
<evidence type="ECO:0000256" key="2">
    <source>
        <dbReference type="ARBA" id="ARBA00023125"/>
    </source>
</evidence>
<dbReference type="GO" id="GO:0043565">
    <property type="term" value="F:sequence-specific DNA binding"/>
    <property type="evidence" value="ECO:0007669"/>
    <property type="project" value="InterPro"/>
</dbReference>
<keyword evidence="2" id="KW-0238">DNA-binding</keyword>
<dbReference type="InterPro" id="IPR009057">
    <property type="entry name" value="Homeodomain-like_sf"/>
</dbReference>